<dbReference type="PIRSF" id="PIRSF000384">
    <property type="entry name" value="PNMTase"/>
    <property type="match status" value="1"/>
</dbReference>
<gene>
    <name evidence="6" type="ORF">PODLI_1B014334</name>
</gene>
<dbReference type="InterPro" id="IPR053384">
    <property type="entry name" value="SAM-dep_methyltransferase"/>
</dbReference>
<dbReference type="PROSITE" id="PS51681">
    <property type="entry name" value="SAM_MT_NNMT_PNMT_TEMT"/>
    <property type="match status" value="1"/>
</dbReference>
<keyword evidence="7" id="KW-1185">Reference proteome</keyword>
<keyword evidence="2" id="KW-0489">Methyltransferase</keyword>
<feature type="binding site" evidence="5">
    <location>
        <begin position="80"/>
        <end position="81"/>
    </location>
    <ligand>
        <name>S-adenosyl-L-methionine</name>
        <dbReference type="ChEBI" id="CHEBI:59789"/>
    </ligand>
</feature>
<name>A0AA35LGZ9_9SAUR</name>
<dbReference type="PANTHER" id="PTHR10867">
    <property type="entry name" value="NNMT/PNMT/TEMT FAMILY MEMBER"/>
    <property type="match status" value="1"/>
</dbReference>
<evidence type="ECO:0000313" key="7">
    <source>
        <dbReference type="Proteomes" id="UP001178461"/>
    </source>
</evidence>
<comment type="similarity">
    <text evidence="1">Belongs to the class I-like SAM-binding methyltransferase superfamily. NNMT/PNMT/TEMT family.</text>
</comment>
<dbReference type="GO" id="GO:0005829">
    <property type="term" value="C:cytosol"/>
    <property type="evidence" value="ECO:0007669"/>
    <property type="project" value="TreeGrafter"/>
</dbReference>
<keyword evidence="3" id="KW-0808">Transferase</keyword>
<protein>
    <submittedName>
        <fullName evidence="6">Nicotinamide N-methyltransferase-like</fullName>
    </submittedName>
</protein>
<dbReference type="EMBL" id="OX395141">
    <property type="protein sequence ID" value="CAI5795389.1"/>
    <property type="molecule type" value="Genomic_DNA"/>
</dbReference>
<feature type="binding site" evidence="5">
    <location>
        <position position="107"/>
    </location>
    <ligand>
        <name>S-adenosyl-L-methionine</name>
        <dbReference type="ChEBI" id="CHEBI:59789"/>
    </ligand>
</feature>
<feature type="binding site" evidence="5">
    <location>
        <position position="86"/>
    </location>
    <ligand>
        <name>S-adenosyl-L-methionine</name>
        <dbReference type="ChEBI" id="CHEBI:59789"/>
    </ligand>
</feature>
<dbReference type="Proteomes" id="UP001178461">
    <property type="component" value="Chromosome 15"/>
</dbReference>
<sequence>MRMERNTCVHCRLGGRMEGDFTGKDVYGKHFAPKDYLKMYYSFSKEDGTQENRALTFYLQKFHKTFTVDGVKGDTLIDIGSGPTIYQFLSSCGSFREIIATDYTDQNREEIKRWLKKDPEAFDWSQVLKYVCELEGDREKWVEKGEKVRSTIRRVLKCDVTQVNPLAPLVVAQASCVTSTFCLDSACKDVTTYLAALKNVGSLVKPGGHLVLLVALGASFYMVGQHPFFCLYLEKETVDRAVTEAGFDILWSEGAKNSYSPIHSDCKTVYFLVAQKRIKV</sequence>
<evidence type="ECO:0000313" key="6">
    <source>
        <dbReference type="EMBL" id="CAI5795389.1"/>
    </source>
</evidence>
<dbReference type="PANTHER" id="PTHR10867:SF32">
    <property type="entry name" value="NICOTINAMIDE N-METHYLTRANSFERASE"/>
    <property type="match status" value="1"/>
</dbReference>
<evidence type="ECO:0000256" key="3">
    <source>
        <dbReference type="ARBA" id="ARBA00022679"/>
    </source>
</evidence>
<proteinExistence type="inferred from homology"/>
<evidence type="ECO:0000256" key="2">
    <source>
        <dbReference type="ARBA" id="ARBA00022603"/>
    </source>
</evidence>
<dbReference type="GO" id="GO:0032259">
    <property type="term" value="P:methylation"/>
    <property type="evidence" value="ECO:0007669"/>
    <property type="project" value="UniProtKB-KW"/>
</dbReference>
<feature type="binding site" evidence="5">
    <location>
        <position position="41"/>
    </location>
    <ligand>
        <name>S-adenosyl-L-methionine</name>
        <dbReference type="ChEBI" id="CHEBI:59789"/>
    </ligand>
</feature>
<evidence type="ECO:0000256" key="1">
    <source>
        <dbReference type="ARBA" id="ARBA00007996"/>
    </source>
</evidence>
<dbReference type="Pfam" id="PF01234">
    <property type="entry name" value="NNMT_PNMT_TEMT"/>
    <property type="match status" value="1"/>
</dbReference>
<dbReference type="GO" id="GO:0008170">
    <property type="term" value="F:N-methyltransferase activity"/>
    <property type="evidence" value="ECO:0007669"/>
    <property type="project" value="TreeGrafter"/>
</dbReference>
<dbReference type="GO" id="GO:0008757">
    <property type="term" value="F:S-adenosylmethionine-dependent methyltransferase activity"/>
    <property type="evidence" value="ECO:0007669"/>
    <property type="project" value="UniProtKB-ARBA"/>
</dbReference>
<organism evidence="6 7">
    <name type="scientific">Podarcis lilfordi</name>
    <name type="common">Lilford's wall lizard</name>
    <dbReference type="NCBI Taxonomy" id="74358"/>
    <lineage>
        <taxon>Eukaryota</taxon>
        <taxon>Metazoa</taxon>
        <taxon>Chordata</taxon>
        <taxon>Craniata</taxon>
        <taxon>Vertebrata</taxon>
        <taxon>Euteleostomi</taxon>
        <taxon>Lepidosauria</taxon>
        <taxon>Squamata</taxon>
        <taxon>Bifurcata</taxon>
        <taxon>Unidentata</taxon>
        <taxon>Episquamata</taxon>
        <taxon>Laterata</taxon>
        <taxon>Lacertibaenia</taxon>
        <taxon>Lacertidae</taxon>
        <taxon>Podarcis</taxon>
    </lineage>
</organism>
<feature type="binding site" evidence="5">
    <location>
        <position position="36"/>
    </location>
    <ligand>
        <name>S-adenosyl-L-methionine</name>
        <dbReference type="ChEBI" id="CHEBI:59789"/>
    </ligand>
</feature>
<feature type="binding site" evidence="5">
    <location>
        <begin position="159"/>
        <end position="160"/>
    </location>
    <ligand>
        <name>S-adenosyl-L-methionine</name>
        <dbReference type="ChEBI" id="CHEBI:59789"/>
    </ligand>
</feature>
<evidence type="ECO:0000256" key="4">
    <source>
        <dbReference type="ARBA" id="ARBA00022691"/>
    </source>
</evidence>
<dbReference type="FunFam" id="3.40.50.150:FF:000065">
    <property type="entry name" value="Phenylethanolamine N-methyltransferase"/>
    <property type="match status" value="1"/>
</dbReference>
<keyword evidence="4 5" id="KW-0949">S-adenosyl-L-methionine</keyword>
<dbReference type="InterPro" id="IPR029063">
    <property type="entry name" value="SAM-dependent_MTases_sf"/>
</dbReference>
<dbReference type="AlphaFoldDB" id="A0AA35LGZ9"/>
<feature type="binding site" evidence="5">
    <location>
        <position position="102"/>
    </location>
    <ligand>
        <name>S-adenosyl-L-methionine</name>
        <dbReference type="ChEBI" id="CHEBI:59789"/>
    </ligand>
</feature>
<reference evidence="6" key="1">
    <citation type="submission" date="2022-12" db="EMBL/GenBank/DDBJ databases">
        <authorList>
            <person name="Alioto T."/>
            <person name="Alioto T."/>
            <person name="Gomez Garrido J."/>
        </authorList>
    </citation>
    <scope>NUCLEOTIDE SEQUENCE</scope>
</reference>
<dbReference type="Gene3D" id="3.40.50.150">
    <property type="entry name" value="Vaccinia Virus protein VP39"/>
    <property type="match status" value="1"/>
</dbReference>
<dbReference type="InterPro" id="IPR000940">
    <property type="entry name" value="NNMT_TEMT_trans"/>
</dbReference>
<dbReference type="SUPFAM" id="SSF53335">
    <property type="entry name" value="S-adenosyl-L-methionine-dependent methyltransferases"/>
    <property type="match status" value="1"/>
</dbReference>
<accession>A0AA35LGZ9</accession>
<evidence type="ECO:0000256" key="5">
    <source>
        <dbReference type="PIRSR" id="PIRSR000384-1"/>
    </source>
</evidence>
<dbReference type="NCBIfam" id="NF041360">
    <property type="entry name" value="GntF_guanitoxin"/>
    <property type="match status" value="1"/>
</dbReference>